<sequence>MKVNFIQNKELEPDVMILQASKKDETIESIIYDIESRIAAIECLLDGKKQLQSIESFSRFVSAEKKVFGYKKDNEFIIKHRLYTLEEILPNQFIRISNTEIINRYAISNLELTPTGIILIHLKNGIQTSSSRRYIKKIKEKLL</sequence>
<evidence type="ECO:0000313" key="6">
    <source>
        <dbReference type="EMBL" id="EOT87522.1"/>
    </source>
</evidence>
<dbReference type="PATRIC" id="fig|1140003.3.peg.581"/>
<name>S0P133_9ENTE</name>
<dbReference type="OrthoDB" id="9808614at2"/>
<keyword evidence="1" id="KW-0963">Cytoplasm</keyword>
<evidence type="ECO:0000313" key="7">
    <source>
        <dbReference type="Proteomes" id="UP000015961"/>
    </source>
</evidence>
<dbReference type="STRING" id="1140003.OMY_00585"/>
<evidence type="ECO:0000259" key="5">
    <source>
        <dbReference type="PROSITE" id="PS50930"/>
    </source>
</evidence>
<dbReference type="PANTHER" id="PTHR37299:SF2">
    <property type="entry name" value="HTH LYTTR-TYPE DOMAIN-CONTAINING PROTEIN"/>
    <property type="match status" value="1"/>
</dbReference>
<keyword evidence="3" id="KW-0238">DNA-binding</keyword>
<dbReference type="InterPro" id="IPR007492">
    <property type="entry name" value="LytTR_DNA-bd_dom"/>
</dbReference>
<dbReference type="Proteomes" id="UP000015961">
    <property type="component" value="Unassembled WGS sequence"/>
</dbReference>
<dbReference type="GO" id="GO:0003677">
    <property type="term" value="F:DNA binding"/>
    <property type="evidence" value="ECO:0007669"/>
    <property type="project" value="UniProtKB-KW"/>
</dbReference>
<evidence type="ECO:0000256" key="1">
    <source>
        <dbReference type="ARBA" id="ARBA00022490"/>
    </source>
</evidence>
<reference evidence="6 7" key="1">
    <citation type="submission" date="2013-03" db="EMBL/GenBank/DDBJ databases">
        <title>The Genome Sequence of Enterococcus sulfureus ATCC_49903 (PacBio/Illumina hybrid assembly).</title>
        <authorList>
            <consortium name="The Broad Institute Genomics Platform"/>
            <consortium name="The Broad Institute Genome Sequencing Center for Infectious Disease"/>
            <person name="Earl A."/>
            <person name="Russ C."/>
            <person name="Gilmore M."/>
            <person name="Surin D."/>
            <person name="Walker B."/>
            <person name="Young S."/>
            <person name="Zeng Q."/>
            <person name="Gargeya S."/>
            <person name="Fitzgerald M."/>
            <person name="Haas B."/>
            <person name="Abouelleil A."/>
            <person name="Allen A.W."/>
            <person name="Alvarado L."/>
            <person name="Arachchi H.M."/>
            <person name="Berlin A.M."/>
            <person name="Chapman S.B."/>
            <person name="Gainer-Dewar J."/>
            <person name="Goldberg J."/>
            <person name="Griggs A."/>
            <person name="Gujja S."/>
            <person name="Hansen M."/>
            <person name="Howarth C."/>
            <person name="Imamovic A."/>
            <person name="Ireland A."/>
            <person name="Larimer J."/>
            <person name="McCowan C."/>
            <person name="Murphy C."/>
            <person name="Pearson M."/>
            <person name="Poon T.W."/>
            <person name="Priest M."/>
            <person name="Roberts A."/>
            <person name="Saif S."/>
            <person name="Shea T."/>
            <person name="Sisk P."/>
            <person name="Sykes S."/>
            <person name="Wortman J."/>
            <person name="Nusbaum C."/>
            <person name="Birren B."/>
        </authorList>
    </citation>
    <scope>NUCLEOTIDE SEQUENCE [LARGE SCALE GENOMIC DNA]</scope>
    <source>
        <strain evidence="6 7">ATCC 49903</strain>
    </source>
</reference>
<feature type="domain" description="HTH LytTR-type" evidence="5">
    <location>
        <begin position="59"/>
        <end position="143"/>
    </location>
</feature>
<dbReference type="PANTHER" id="PTHR37299">
    <property type="entry name" value="TRANSCRIPTIONAL REGULATOR-RELATED"/>
    <property type="match status" value="1"/>
</dbReference>
<comment type="caution">
    <text evidence="6">The sequence shown here is derived from an EMBL/GenBank/DDBJ whole genome shotgun (WGS) entry which is preliminary data.</text>
</comment>
<dbReference type="GO" id="GO:0000156">
    <property type="term" value="F:phosphorelay response regulator activity"/>
    <property type="evidence" value="ECO:0007669"/>
    <property type="project" value="InterPro"/>
</dbReference>
<dbReference type="InterPro" id="IPR046947">
    <property type="entry name" value="LytR-like"/>
</dbReference>
<proteinExistence type="predicted"/>
<dbReference type="SMART" id="SM00850">
    <property type="entry name" value="LytTR"/>
    <property type="match status" value="1"/>
</dbReference>
<dbReference type="PROSITE" id="PS50930">
    <property type="entry name" value="HTH_LYTTR"/>
    <property type="match status" value="1"/>
</dbReference>
<keyword evidence="4" id="KW-0804">Transcription</keyword>
<dbReference type="eggNOG" id="COG3279">
    <property type="taxonomic scope" value="Bacteria"/>
</dbReference>
<organism evidence="6 7">
    <name type="scientific">Enterococcus sulfureus ATCC 49903</name>
    <dbReference type="NCBI Taxonomy" id="1140003"/>
    <lineage>
        <taxon>Bacteria</taxon>
        <taxon>Bacillati</taxon>
        <taxon>Bacillota</taxon>
        <taxon>Bacilli</taxon>
        <taxon>Lactobacillales</taxon>
        <taxon>Enterococcaceae</taxon>
        <taxon>Enterococcus</taxon>
    </lineage>
</organism>
<dbReference type="AlphaFoldDB" id="S0P133"/>
<keyword evidence="7" id="KW-1185">Reference proteome</keyword>
<keyword evidence="2" id="KW-0805">Transcription regulation</keyword>
<accession>S0P133</accession>
<protein>
    <recommendedName>
        <fullName evidence="5">HTH LytTR-type domain-containing protein</fullName>
    </recommendedName>
</protein>
<gene>
    <name evidence="6" type="ORF">I573_00578</name>
</gene>
<evidence type="ECO:0000256" key="3">
    <source>
        <dbReference type="ARBA" id="ARBA00023125"/>
    </source>
</evidence>
<dbReference type="EMBL" id="ASWO01000001">
    <property type="protein sequence ID" value="EOT87522.1"/>
    <property type="molecule type" value="Genomic_DNA"/>
</dbReference>
<evidence type="ECO:0000256" key="4">
    <source>
        <dbReference type="ARBA" id="ARBA00023163"/>
    </source>
</evidence>
<evidence type="ECO:0000256" key="2">
    <source>
        <dbReference type="ARBA" id="ARBA00023015"/>
    </source>
</evidence>
<dbReference type="Pfam" id="PF04397">
    <property type="entry name" value="LytTR"/>
    <property type="match status" value="1"/>
</dbReference>
<dbReference type="Gene3D" id="2.40.50.1020">
    <property type="entry name" value="LytTr DNA-binding domain"/>
    <property type="match status" value="1"/>
</dbReference>
<dbReference type="RefSeq" id="WP_016185076.1">
    <property type="nucleotide sequence ID" value="NZ_ASWO01000001.1"/>
</dbReference>